<organism evidence="1">
    <name type="scientific">marine metagenome</name>
    <dbReference type="NCBI Taxonomy" id="408172"/>
    <lineage>
        <taxon>unclassified sequences</taxon>
        <taxon>metagenomes</taxon>
        <taxon>ecological metagenomes</taxon>
    </lineage>
</organism>
<name>A0A382RKB4_9ZZZZ</name>
<feature type="non-terminal residue" evidence="1">
    <location>
        <position position="45"/>
    </location>
</feature>
<accession>A0A382RKB4</accession>
<reference evidence="1" key="1">
    <citation type="submission" date="2018-05" db="EMBL/GenBank/DDBJ databases">
        <authorList>
            <person name="Lanie J.A."/>
            <person name="Ng W.-L."/>
            <person name="Kazmierczak K.M."/>
            <person name="Andrzejewski T.M."/>
            <person name="Davidsen T.M."/>
            <person name="Wayne K.J."/>
            <person name="Tettelin H."/>
            <person name="Glass J.I."/>
            <person name="Rusch D."/>
            <person name="Podicherti R."/>
            <person name="Tsui H.-C.T."/>
            <person name="Winkler M.E."/>
        </authorList>
    </citation>
    <scope>NUCLEOTIDE SEQUENCE</scope>
</reference>
<feature type="non-terminal residue" evidence="1">
    <location>
        <position position="1"/>
    </location>
</feature>
<sequence length="45" mass="5559">EKGEIPFLTYQLVFYLNVRNKNFRFNLTLKNLMVLMRFKNVMKVF</sequence>
<gene>
    <name evidence="1" type="ORF">METZ01_LOCUS349905</name>
</gene>
<protein>
    <submittedName>
        <fullName evidence="1">Uncharacterized protein</fullName>
    </submittedName>
</protein>
<proteinExistence type="predicted"/>
<evidence type="ECO:0000313" key="1">
    <source>
        <dbReference type="EMBL" id="SVC97051.1"/>
    </source>
</evidence>
<dbReference type="AlphaFoldDB" id="A0A382RKB4"/>
<dbReference type="EMBL" id="UINC01121701">
    <property type="protein sequence ID" value="SVC97051.1"/>
    <property type="molecule type" value="Genomic_DNA"/>
</dbReference>